<protein>
    <submittedName>
        <fullName evidence="3">NAD(P)H-dependent flavin oxidoreductase YrpB (Nitropropane dioxygenase family)</fullName>
    </submittedName>
</protein>
<evidence type="ECO:0000313" key="4">
    <source>
        <dbReference type="Proteomes" id="UP000575083"/>
    </source>
</evidence>
<keyword evidence="2" id="KW-1133">Transmembrane helix</keyword>
<gene>
    <name evidence="3" type="ORF">HNP48_001534</name>
</gene>
<dbReference type="Proteomes" id="UP000575083">
    <property type="component" value="Unassembled WGS sequence"/>
</dbReference>
<proteinExistence type="predicted"/>
<name>A0A7X0U8W0_9BURK</name>
<keyword evidence="3" id="KW-0560">Oxidoreductase</keyword>
<comment type="caution">
    <text evidence="3">The sequence shown here is derived from an EMBL/GenBank/DDBJ whole genome shotgun (WGS) entry which is preliminary data.</text>
</comment>
<evidence type="ECO:0000256" key="1">
    <source>
        <dbReference type="SAM" id="MobiDB-lite"/>
    </source>
</evidence>
<feature type="region of interest" description="Disordered" evidence="1">
    <location>
        <begin position="132"/>
        <end position="156"/>
    </location>
</feature>
<sequence length="156" mass="17373">MTPSLPVPTDNIYKFSALFGLALVVSGIFAFTTVYTSSLEKKIKYTEAMIGLEARTTRTKLEDDTLAFNRRLVEVTQSNEMAANYALGGLIALGLVLSFYGALRWHQVIQPRDDEIARLQKEKLEAEIAKLQTEADRSVSQQPPPPSATRRSNKKP</sequence>
<dbReference type="AlphaFoldDB" id="A0A7X0U8W0"/>
<dbReference type="GO" id="GO:0051213">
    <property type="term" value="F:dioxygenase activity"/>
    <property type="evidence" value="ECO:0007669"/>
    <property type="project" value="UniProtKB-KW"/>
</dbReference>
<keyword evidence="2" id="KW-0812">Transmembrane</keyword>
<feature type="transmembrane region" description="Helical" evidence="2">
    <location>
        <begin position="12"/>
        <end position="35"/>
    </location>
</feature>
<keyword evidence="4" id="KW-1185">Reference proteome</keyword>
<dbReference type="EMBL" id="JACHLK010000002">
    <property type="protein sequence ID" value="MBB6558870.1"/>
    <property type="molecule type" value="Genomic_DNA"/>
</dbReference>
<organism evidence="3 4">
    <name type="scientific">Acidovorax soli</name>
    <dbReference type="NCBI Taxonomy" id="592050"/>
    <lineage>
        <taxon>Bacteria</taxon>
        <taxon>Pseudomonadati</taxon>
        <taxon>Pseudomonadota</taxon>
        <taxon>Betaproteobacteria</taxon>
        <taxon>Burkholderiales</taxon>
        <taxon>Comamonadaceae</taxon>
        <taxon>Acidovorax</taxon>
    </lineage>
</organism>
<dbReference type="RefSeq" id="WP_184856280.1">
    <property type="nucleotide sequence ID" value="NZ_JACHLK010000002.1"/>
</dbReference>
<keyword evidence="3" id="KW-0223">Dioxygenase</keyword>
<feature type="transmembrane region" description="Helical" evidence="2">
    <location>
        <begin position="82"/>
        <end position="103"/>
    </location>
</feature>
<evidence type="ECO:0000313" key="3">
    <source>
        <dbReference type="EMBL" id="MBB6558870.1"/>
    </source>
</evidence>
<keyword evidence="2" id="KW-0472">Membrane</keyword>
<reference evidence="3 4" key="1">
    <citation type="submission" date="2020-08" db="EMBL/GenBank/DDBJ databases">
        <title>Functional genomics of gut bacteria from endangered species of beetles.</title>
        <authorList>
            <person name="Carlos-Shanley C."/>
        </authorList>
    </citation>
    <scope>NUCLEOTIDE SEQUENCE [LARGE SCALE GENOMIC DNA]</scope>
    <source>
        <strain evidence="3 4">S00198</strain>
    </source>
</reference>
<evidence type="ECO:0000256" key="2">
    <source>
        <dbReference type="SAM" id="Phobius"/>
    </source>
</evidence>
<accession>A0A7X0U8W0</accession>